<dbReference type="EMBL" id="CP104213">
    <property type="protein sequence ID" value="UWX65347.1"/>
    <property type="molecule type" value="Genomic_DNA"/>
</dbReference>
<dbReference type="Proteomes" id="UP001060261">
    <property type="component" value="Chromosome"/>
</dbReference>
<reference evidence="1" key="1">
    <citation type="submission" date="2022-09" db="EMBL/GenBank/DDBJ databases">
        <title>genome sequence of Deinococcus rubellus.</title>
        <authorList>
            <person name="Srinivasan S."/>
        </authorList>
    </citation>
    <scope>NUCLEOTIDE SEQUENCE</scope>
    <source>
        <strain evidence="1">Ant6</strain>
    </source>
</reference>
<dbReference type="RefSeq" id="WP_260561600.1">
    <property type="nucleotide sequence ID" value="NZ_BAABEC010000183.1"/>
</dbReference>
<name>A0ABY5YLY3_9DEIO</name>
<protein>
    <submittedName>
        <fullName evidence="1">DinB family protein</fullName>
    </submittedName>
</protein>
<evidence type="ECO:0000313" key="1">
    <source>
        <dbReference type="EMBL" id="UWX65347.1"/>
    </source>
</evidence>
<keyword evidence="2" id="KW-1185">Reference proteome</keyword>
<evidence type="ECO:0000313" key="2">
    <source>
        <dbReference type="Proteomes" id="UP001060261"/>
    </source>
</evidence>
<sequence length="156" mass="16460">MPLLDDLQSILHETFEGGQPGQPTLFLDGTKADGSGNHGLFATLAGLSAAQASEATILGLSVAAHAAHVTYYLEVGLVFMRGETPSGPFDWKGSFAPGTVDEAAWTDVQSRLRAAYDEMMARVAAAEPLAAEELVNPAVHSAYHLGAIRQAVKLLR</sequence>
<organism evidence="1 2">
    <name type="scientific">Deinococcus rubellus</name>
    <dbReference type="NCBI Taxonomy" id="1889240"/>
    <lineage>
        <taxon>Bacteria</taxon>
        <taxon>Thermotogati</taxon>
        <taxon>Deinococcota</taxon>
        <taxon>Deinococci</taxon>
        <taxon>Deinococcales</taxon>
        <taxon>Deinococcaceae</taxon>
        <taxon>Deinococcus</taxon>
    </lineage>
</organism>
<accession>A0ABY5YLY3</accession>
<dbReference type="InterPro" id="IPR034660">
    <property type="entry name" value="DinB/YfiT-like"/>
</dbReference>
<gene>
    <name evidence="1" type="ORF">N0D28_06750</name>
</gene>
<dbReference type="SUPFAM" id="SSF109854">
    <property type="entry name" value="DinB/YfiT-like putative metalloenzymes"/>
    <property type="match status" value="1"/>
</dbReference>
<proteinExistence type="predicted"/>